<reference evidence="3" key="1">
    <citation type="submission" date="2020-08" db="EMBL/GenBank/DDBJ databases">
        <title>Novel species isolated from subtropical streams in China.</title>
        <authorList>
            <person name="Lu H."/>
        </authorList>
    </citation>
    <scope>NUCLEOTIDE SEQUENCE</scope>
    <source>
        <strain evidence="3">KACC 12607</strain>
    </source>
</reference>
<dbReference type="Proteomes" id="UP000634011">
    <property type="component" value="Unassembled WGS sequence"/>
</dbReference>
<dbReference type="InterPro" id="IPR008969">
    <property type="entry name" value="CarboxyPept-like_regulatory"/>
</dbReference>
<dbReference type="SUPFAM" id="SSF49503">
    <property type="entry name" value="Cupredoxins"/>
    <property type="match status" value="1"/>
</dbReference>
<evidence type="ECO:0000256" key="1">
    <source>
        <dbReference type="ARBA" id="ARBA00004418"/>
    </source>
</evidence>
<accession>A0A923HIM4</accession>
<keyword evidence="2" id="KW-0732">Signal</keyword>
<feature type="chain" id="PRO_5037816208" evidence="2">
    <location>
        <begin position="26"/>
        <end position="203"/>
    </location>
</feature>
<name>A0A923HIM4_9BURK</name>
<dbReference type="SUPFAM" id="SSF49464">
    <property type="entry name" value="Carboxypeptidase regulatory domain-like"/>
    <property type="match status" value="1"/>
</dbReference>
<evidence type="ECO:0000313" key="4">
    <source>
        <dbReference type="Proteomes" id="UP000634011"/>
    </source>
</evidence>
<keyword evidence="4" id="KW-1185">Reference proteome</keyword>
<comment type="caution">
    <text evidence="3">The sequence shown here is derived from an EMBL/GenBank/DDBJ whole genome shotgun (WGS) entry which is preliminary data.</text>
</comment>
<evidence type="ECO:0000313" key="3">
    <source>
        <dbReference type="EMBL" id="MBC3862397.1"/>
    </source>
</evidence>
<dbReference type="InterPro" id="IPR034242">
    <property type="entry name" value="MauL"/>
</dbReference>
<comment type="subcellular location">
    <subcellularLocation>
        <location evidence="1">Periplasm</location>
    </subcellularLocation>
</comment>
<evidence type="ECO:0000256" key="2">
    <source>
        <dbReference type="SAM" id="SignalP"/>
    </source>
</evidence>
<organism evidence="3 4">
    <name type="scientific">Undibacterium jejuense</name>
    <dbReference type="NCBI Taxonomy" id="1344949"/>
    <lineage>
        <taxon>Bacteria</taxon>
        <taxon>Pseudomonadati</taxon>
        <taxon>Pseudomonadota</taxon>
        <taxon>Betaproteobacteria</taxon>
        <taxon>Burkholderiales</taxon>
        <taxon>Oxalobacteraceae</taxon>
        <taxon>Undibacterium</taxon>
    </lineage>
</organism>
<dbReference type="GO" id="GO:0042597">
    <property type="term" value="C:periplasmic space"/>
    <property type="evidence" value="ECO:0007669"/>
    <property type="project" value="UniProtKB-SubCell"/>
</dbReference>
<dbReference type="AlphaFoldDB" id="A0A923HIM4"/>
<dbReference type="RefSeq" id="WP_186912325.1">
    <property type="nucleotide sequence ID" value="NZ_JACOFV010000008.1"/>
</dbReference>
<dbReference type="Gene3D" id="2.60.40.420">
    <property type="entry name" value="Cupredoxins - blue copper proteins"/>
    <property type="match status" value="1"/>
</dbReference>
<dbReference type="EMBL" id="JACOFV010000008">
    <property type="protein sequence ID" value="MBC3862397.1"/>
    <property type="molecule type" value="Genomic_DNA"/>
</dbReference>
<proteinExistence type="predicted"/>
<dbReference type="CDD" id="cd04221">
    <property type="entry name" value="MauL"/>
    <property type="match status" value="1"/>
</dbReference>
<protein>
    <submittedName>
        <fullName evidence="3">Methylamine utilization protein</fullName>
    </submittedName>
</protein>
<gene>
    <name evidence="3" type="ORF">H8K32_09830</name>
</gene>
<dbReference type="InterPro" id="IPR008972">
    <property type="entry name" value="Cupredoxin"/>
</dbReference>
<feature type="signal peptide" evidence="2">
    <location>
        <begin position="1"/>
        <end position="25"/>
    </location>
</feature>
<sequence>MSAKFLGFFALTLLLCAGANNSARANTIVTVTDNSGQTVEDAIVYAEPTFTINNSKPAPAVIEQKNKKFIPLVTVVQTGTLISFPNNDTVKHQAYSFSPAKTFELKLYSGKPSEPLLFDKAGTVTVGCNIHDQMLAYIHVVNTPFFAKTDAHGNATLSGLPQGKYILKVWHYQQATGSEPQAEEMKIGTESTLIALHLKFKLR</sequence>